<accession>A0A7J7USB2</accession>
<keyword evidence="1" id="KW-0808">Transferase</keyword>
<dbReference type="AlphaFoldDB" id="A0A7J7USB2"/>
<keyword evidence="2" id="KW-1185">Reference proteome</keyword>
<comment type="caution">
    <text evidence="1">The sequence shown here is derived from an EMBL/GenBank/DDBJ whole genome shotgun (WGS) entry which is preliminary data.</text>
</comment>
<evidence type="ECO:0000313" key="2">
    <source>
        <dbReference type="Proteomes" id="UP000558488"/>
    </source>
</evidence>
<evidence type="ECO:0000313" key="1">
    <source>
        <dbReference type="EMBL" id="KAF6315783.1"/>
    </source>
</evidence>
<dbReference type="EMBL" id="JACAGB010000018">
    <property type="protein sequence ID" value="KAF6315783.1"/>
    <property type="molecule type" value="Genomic_DNA"/>
</dbReference>
<name>A0A7J7USB2_PIPKU</name>
<reference evidence="1 2" key="1">
    <citation type="journal article" date="2020" name="Nature">
        <title>Six reference-quality genomes reveal evolution of bat adaptations.</title>
        <authorList>
            <person name="Jebb D."/>
            <person name="Huang Z."/>
            <person name="Pippel M."/>
            <person name="Hughes G.M."/>
            <person name="Lavrichenko K."/>
            <person name="Devanna P."/>
            <person name="Winkler S."/>
            <person name="Jermiin L.S."/>
            <person name="Skirmuntt E.C."/>
            <person name="Katzourakis A."/>
            <person name="Burkitt-Gray L."/>
            <person name="Ray D.A."/>
            <person name="Sullivan K.A.M."/>
            <person name="Roscito J.G."/>
            <person name="Kirilenko B.M."/>
            <person name="Davalos L.M."/>
            <person name="Corthals A.P."/>
            <person name="Power M.L."/>
            <person name="Jones G."/>
            <person name="Ransome R.D."/>
            <person name="Dechmann D.K.N."/>
            <person name="Locatelli A.G."/>
            <person name="Puechmaille S.J."/>
            <person name="Fedrigo O."/>
            <person name="Jarvis E.D."/>
            <person name="Hiller M."/>
            <person name="Vernes S.C."/>
            <person name="Myers E.W."/>
            <person name="Teeling E.C."/>
        </authorList>
    </citation>
    <scope>NUCLEOTIDE SEQUENCE [LARGE SCALE GENOMIC DNA]</scope>
    <source>
        <strain evidence="1">MPipKuh1</strain>
        <tissue evidence="1">Flight muscle</tissue>
    </source>
</reference>
<protein>
    <submittedName>
        <fullName evidence="1">ASH1 like histone lysine methyltransferase</fullName>
    </submittedName>
</protein>
<proteinExistence type="predicted"/>
<organism evidence="1 2">
    <name type="scientific">Pipistrellus kuhlii</name>
    <name type="common">Kuhl's pipistrelle</name>
    <dbReference type="NCBI Taxonomy" id="59472"/>
    <lineage>
        <taxon>Eukaryota</taxon>
        <taxon>Metazoa</taxon>
        <taxon>Chordata</taxon>
        <taxon>Craniata</taxon>
        <taxon>Vertebrata</taxon>
        <taxon>Euteleostomi</taxon>
        <taxon>Mammalia</taxon>
        <taxon>Eutheria</taxon>
        <taxon>Laurasiatheria</taxon>
        <taxon>Chiroptera</taxon>
        <taxon>Yangochiroptera</taxon>
        <taxon>Vespertilionidae</taxon>
        <taxon>Pipistrellus</taxon>
    </lineage>
</organism>
<gene>
    <name evidence="1" type="ORF">mPipKuh1_001081</name>
</gene>
<dbReference type="Proteomes" id="UP000558488">
    <property type="component" value="Unassembled WGS sequence"/>
</dbReference>
<dbReference type="GO" id="GO:0008168">
    <property type="term" value="F:methyltransferase activity"/>
    <property type="evidence" value="ECO:0007669"/>
    <property type="project" value="UniProtKB-KW"/>
</dbReference>
<dbReference type="GO" id="GO:0032259">
    <property type="term" value="P:methylation"/>
    <property type="evidence" value="ECO:0007669"/>
    <property type="project" value="UniProtKB-KW"/>
</dbReference>
<keyword evidence="1" id="KW-0489">Methyltransferase</keyword>
<sequence>MKRMNTVLQNETFQSCTRNQVMFQPFNAILKKVSIFIHREKTIHCPRSFLQYTQK</sequence>